<feature type="domain" description="Peptidase S1" evidence="3">
    <location>
        <begin position="56"/>
        <end position="288"/>
    </location>
</feature>
<dbReference type="AlphaFoldDB" id="A0AAN7ZSH0"/>
<dbReference type="InterPro" id="IPR051333">
    <property type="entry name" value="CLIP_Serine_Protease"/>
</dbReference>
<accession>A0AAN7ZSH0</accession>
<keyword evidence="2" id="KW-0472">Membrane</keyword>
<dbReference type="FunFam" id="2.40.10.10:FF:000068">
    <property type="entry name" value="transmembrane protease serine 2"/>
    <property type="match status" value="1"/>
</dbReference>
<keyword evidence="1" id="KW-1015">Disulfide bond</keyword>
<gene>
    <name evidence="4" type="ORF">RI129_005540</name>
</gene>
<dbReference type="InterPro" id="IPR018114">
    <property type="entry name" value="TRYPSIN_HIS"/>
</dbReference>
<organism evidence="4 5">
    <name type="scientific">Pyrocoelia pectoralis</name>
    <dbReference type="NCBI Taxonomy" id="417401"/>
    <lineage>
        <taxon>Eukaryota</taxon>
        <taxon>Metazoa</taxon>
        <taxon>Ecdysozoa</taxon>
        <taxon>Arthropoda</taxon>
        <taxon>Hexapoda</taxon>
        <taxon>Insecta</taxon>
        <taxon>Pterygota</taxon>
        <taxon>Neoptera</taxon>
        <taxon>Endopterygota</taxon>
        <taxon>Coleoptera</taxon>
        <taxon>Polyphaga</taxon>
        <taxon>Elateriformia</taxon>
        <taxon>Elateroidea</taxon>
        <taxon>Lampyridae</taxon>
        <taxon>Lampyrinae</taxon>
        <taxon>Pyrocoelia</taxon>
    </lineage>
</organism>
<evidence type="ECO:0000313" key="4">
    <source>
        <dbReference type="EMBL" id="KAK5647076.1"/>
    </source>
</evidence>
<name>A0AAN7ZSH0_9COLE</name>
<evidence type="ECO:0000313" key="5">
    <source>
        <dbReference type="Proteomes" id="UP001329430"/>
    </source>
</evidence>
<keyword evidence="2" id="KW-1133">Transmembrane helix</keyword>
<dbReference type="GO" id="GO:0004252">
    <property type="term" value="F:serine-type endopeptidase activity"/>
    <property type="evidence" value="ECO:0007669"/>
    <property type="project" value="InterPro"/>
</dbReference>
<keyword evidence="5" id="KW-1185">Reference proteome</keyword>
<protein>
    <recommendedName>
        <fullName evidence="3">Peptidase S1 domain-containing protein</fullName>
    </recommendedName>
</protein>
<proteinExistence type="predicted"/>
<dbReference type="InterPro" id="IPR001254">
    <property type="entry name" value="Trypsin_dom"/>
</dbReference>
<dbReference type="SUPFAM" id="SSF50494">
    <property type="entry name" value="Trypsin-like serine proteases"/>
    <property type="match status" value="1"/>
</dbReference>
<reference evidence="4 5" key="1">
    <citation type="journal article" date="2024" name="Insects">
        <title>An Improved Chromosome-Level Genome Assembly of the Firefly Pyrocoelia pectoralis.</title>
        <authorList>
            <person name="Fu X."/>
            <person name="Meyer-Rochow V.B."/>
            <person name="Ballantyne L."/>
            <person name="Zhu X."/>
        </authorList>
    </citation>
    <scope>NUCLEOTIDE SEQUENCE [LARGE SCALE GENOMIC DNA]</scope>
    <source>
        <strain evidence="4">XCY_ONT2</strain>
    </source>
</reference>
<dbReference type="SMART" id="SM00020">
    <property type="entry name" value="Tryp_SPc"/>
    <property type="match status" value="1"/>
</dbReference>
<dbReference type="PANTHER" id="PTHR24260:SF138">
    <property type="entry name" value="IP10340P-RELATED"/>
    <property type="match status" value="1"/>
</dbReference>
<dbReference type="PRINTS" id="PR00722">
    <property type="entry name" value="CHYMOTRYPSIN"/>
</dbReference>
<dbReference type="PROSITE" id="PS50240">
    <property type="entry name" value="TRYPSIN_DOM"/>
    <property type="match status" value="1"/>
</dbReference>
<dbReference type="InterPro" id="IPR001314">
    <property type="entry name" value="Peptidase_S1A"/>
</dbReference>
<dbReference type="Gene3D" id="2.40.10.10">
    <property type="entry name" value="Trypsin-like serine proteases"/>
    <property type="match status" value="1"/>
</dbReference>
<dbReference type="InterPro" id="IPR009003">
    <property type="entry name" value="Peptidase_S1_PA"/>
</dbReference>
<comment type="caution">
    <text evidence="4">The sequence shown here is derived from an EMBL/GenBank/DDBJ whole genome shotgun (WGS) entry which is preliminary data.</text>
</comment>
<dbReference type="PROSITE" id="PS00134">
    <property type="entry name" value="TRYPSIN_HIS"/>
    <property type="match status" value="1"/>
</dbReference>
<evidence type="ECO:0000256" key="1">
    <source>
        <dbReference type="ARBA" id="ARBA00023157"/>
    </source>
</evidence>
<dbReference type="PANTHER" id="PTHR24260">
    <property type="match status" value="1"/>
</dbReference>
<keyword evidence="2" id="KW-0812">Transmembrane</keyword>
<dbReference type="Pfam" id="PF00089">
    <property type="entry name" value="Trypsin"/>
    <property type="match status" value="1"/>
</dbReference>
<dbReference type="InterPro" id="IPR043504">
    <property type="entry name" value="Peptidase_S1_PA_chymotrypsin"/>
</dbReference>
<sequence length="291" mass="33116">MINKDHYYSITHIIILCFLFRYVTREYICWSHQCPGREDFHYDDPISAKNDLDARIVHGRRARKRQFPWHASIFISDADTVVLTCGGSLIRPQWVLTAAHCLQIEGHPIIDLLLLFGAIDTSIIDENVRKGYPSQWFVHQDYNASTQYADIGLIKLNDSMKKTEYIKTIKIGSPIRSGTLAILPGFGATRKNFDNTRLHYAILTTIRNTECKKHINGLFNSEICTEISNKENVCDGDSGGGLIIQEHGEWKLVGVAIFAIDLPARICTSPSGFTRISFYKRWISNVMNNHP</sequence>
<evidence type="ECO:0000256" key="2">
    <source>
        <dbReference type="SAM" id="Phobius"/>
    </source>
</evidence>
<dbReference type="GO" id="GO:0006508">
    <property type="term" value="P:proteolysis"/>
    <property type="evidence" value="ECO:0007669"/>
    <property type="project" value="InterPro"/>
</dbReference>
<dbReference type="EMBL" id="JAVRBK010000003">
    <property type="protein sequence ID" value="KAK5647076.1"/>
    <property type="molecule type" value="Genomic_DNA"/>
</dbReference>
<feature type="transmembrane region" description="Helical" evidence="2">
    <location>
        <begin position="6"/>
        <end position="23"/>
    </location>
</feature>
<evidence type="ECO:0000259" key="3">
    <source>
        <dbReference type="PROSITE" id="PS50240"/>
    </source>
</evidence>
<dbReference type="CDD" id="cd00190">
    <property type="entry name" value="Tryp_SPc"/>
    <property type="match status" value="1"/>
</dbReference>
<dbReference type="Proteomes" id="UP001329430">
    <property type="component" value="Chromosome 3"/>
</dbReference>